<accession>A0A1Y1YLR7</accession>
<dbReference type="Pfam" id="PF22685">
    <property type="entry name" value="Gal80p_C-like"/>
    <property type="match status" value="1"/>
</dbReference>
<reference evidence="2 3" key="1">
    <citation type="submission" date="2016-07" db="EMBL/GenBank/DDBJ databases">
        <title>Pervasive Adenine N6-methylation of Active Genes in Fungi.</title>
        <authorList>
            <consortium name="DOE Joint Genome Institute"/>
            <person name="Mondo S.J."/>
            <person name="Dannebaum R.O."/>
            <person name="Kuo R.C."/>
            <person name="Labutti K."/>
            <person name="Haridas S."/>
            <person name="Kuo A."/>
            <person name="Salamov A."/>
            <person name="Ahrendt S.R."/>
            <person name="Lipzen A."/>
            <person name="Sullivan W."/>
            <person name="Andreopoulos W.B."/>
            <person name="Clum A."/>
            <person name="Lindquist E."/>
            <person name="Daum C."/>
            <person name="Ramamoorthy G.K."/>
            <person name="Gryganskyi A."/>
            <person name="Culley D."/>
            <person name="Magnuson J.K."/>
            <person name="James T.Y."/>
            <person name="O'Malley M.A."/>
            <person name="Stajich J.E."/>
            <person name="Spatafora J.W."/>
            <person name="Visel A."/>
            <person name="Grigoriev I.V."/>
        </authorList>
    </citation>
    <scope>NUCLEOTIDE SEQUENCE [LARGE SCALE GENOMIC DNA]</scope>
    <source>
        <strain evidence="2 3">CBS 115471</strain>
    </source>
</reference>
<dbReference type="PANTHER" id="PTHR43708:SF1">
    <property type="entry name" value="GALACTOSE_LACTOSE METABOLISM REGULATORY PROTEIN GAL80"/>
    <property type="match status" value="1"/>
</dbReference>
<dbReference type="InterPro" id="IPR036291">
    <property type="entry name" value="NAD(P)-bd_dom_sf"/>
</dbReference>
<evidence type="ECO:0000259" key="1">
    <source>
        <dbReference type="Pfam" id="PF22685"/>
    </source>
</evidence>
<organism evidence="2 3">
    <name type="scientific">Clohesyomyces aquaticus</name>
    <dbReference type="NCBI Taxonomy" id="1231657"/>
    <lineage>
        <taxon>Eukaryota</taxon>
        <taxon>Fungi</taxon>
        <taxon>Dikarya</taxon>
        <taxon>Ascomycota</taxon>
        <taxon>Pezizomycotina</taxon>
        <taxon>Dothideomycetes</taxon>
        <taxon>Pleosporomycetidae</taxon>
        <taxon>Pleosporales</taxon>
        <taxon>Lindgomycetaceae</taxon>
        <taxon>Clohesyomyces</taxon>
    </lineage>
</organism>
<name>A0A1Y1YLR7_9PLEO</name>
<evidence type="ECO:0000313" key="3">
    <source>
        <dbReference type="Proteomes" id="UP000193144"/>
    </source>
</evidence>
<dbReference type="EMBL" id="MCFA01000206">
    <property type="protein sequence ID" value="ORX98945.1"/>
    <property type="molecule type" value="Genomic_DNA"/>
</dbReference>
<dbReference type="Proteomes" id="UP000193144">
    <property type="component" value="Unassembled WGS sequence"/>
</dbReference>
<dbReference type="Gene3D" id="3.30.360.10">
    <property type="entry name" value="Dihydrodipicolinate Reductase, domain 2"/>
    <property type="match status" value="1"/>
</dbReference>
<protein>
    <recommendedName>
        <fullName evidence="1">Gal80p-like C-terminal domain-containing protein</fullName>
    </recommendedName>
</protein>
<dbReference type="Gene3D" id="3.40.50.720">
    <property type="entry name" value="NAD(P)-binding Rossmann-like Domain"/>
    <property type="match status" value="1"/>
</dbReference>
<dbReference type="SUPFAM" id="SSF51735">
    <property type="entry name" value="NAD(P)-binding Rossmann-fold domains"/>
    <property type="match status" value="1"/>
</dbReference>
<dbReference type="STRING" id="1231657.A0A1Y1YLR7"/>
<comment type="caution">
    <text evidence="2">The sequence shown here is derived from an EMBL/GenBank/DDBJ whole genome shotgun (WGS) entry which is preliminary data.</text>
</comment>
<evidence type="ECO:0000313" key="2">
    <source>
        <dbReference type="EMBL" id="ORX98945.1"/>
    </source>
</evidence>
<proteinExistence type="predicted"/>
<dbReference type="InterPro" id="IPR051317">
    <property type="entry name" value="Gfo/Idh/MocA_oxidoreduct"/>
</dbReference>
<dbReference type="InterPro" id="IPR055080">
    <property type="entry name" value="Gal80p-like_C"/>
</dbReference>
<gene>
    <name evidence="2" type="ORF">BCR34DRAFT_547762</name>
</gene>
<dbReference type="AlphaFoldDB" id="A0A1Y1YLR7"/>
<sequence>MRVCNTRVDKHYETVIPSVKAEKDAYIEWPIASNLAQIHDLVDVARKSGSTVAVGLQGRYAPPVLKLKEIVQSRRLGNILSSEVRAYGGTKGRGVLPVGLKYFAQREIGGNPITIGFGHVVDFVQSVVGELVPGTVHTQFELQRPNIRIRDPSTGEIVETIHSNVPDLLSLDGRLTHEHAAQNASLHFHFRRGQPFPGIPSLDWRINFERGEVRLVAPSGISLQAAPYDEPVTIQLFDFDKESLEDVPWEWNDLQKEVPIRARTVLSCLYAFADGATRGNGWVGLEDATKRAEQIENWLTDSGW</sequence>
<dbReference type="SUPFAM" id="SSF55347">
    <property type="entry name" value="Glyceraldehyde-3-phosphate dehydrogenase-like, C-terminal domain"/>
    <property type="match status" value="1"/>
</dbReference>
<keyword evidence="3" id="KW-1185">Reference proteome</keyword>
<dbReference type="PANTHER" id="PTHR43708">
    <property type="entry name" value="CONSERVED EXPRESSED OXIDOREDUCTASE (EUROFUNG)"/>
    <property type="match status" value="1"/>
</dbReference>
<dbReference type="OrthoDB" id="446809at2759"/>
<feature type="domain" description="Gal80p-like C-terminal" evidence="1">
    <location>
        <begin position="62"/>
        <end position="215"/>
    </location>
</feature>